<evidence type="ECO:0000313" key="1">
    <source>
        <dbReference type="EMBL" id="PWA09714.1"/>
    </source>
</evidence>
<evidence type="ECO:0000313" key="2">
    <source>
        <dbReference type="Proteomes" id="UP000245998"/>
    </source>
</evidence>
<sequence length="76" mass="9423">MEKKINSSDAPSLLEFFCCIRIECSKDQNMIDEDLFKAHQEKLNPKLKRKIMRFIFKKRMFGYRGLWMRIMFWKRK</sequence>
<dbReference type="EMBL" id="QCZG01000027">
    <property type="protein sequence ID" value="PWA09714.1"/>
    <property type="molecule type" value="Genomic_DNA"/>
</dbReference>
<organism evidence="1 2">
    <name type="scientific">Pueribacillus theae</name>
    <dbReference type="NCBI Taxonomy" id="2171751"/>
    <lineage>
        <taxon>Bacteria</taxon>
        <taxon>Bacillati</taxon>
        <taxon>Bacillota</taxon>
        <taxon>Bacilli</taxon>
        <taxon>Bacillales</taxon>
        <taxon>Bacillaceae</taxon>
        <taxon>Pueribacillus</taxon>
    </lineage>
</organism>
<dbReference type="Proteomes" id="UP000245998">
    <property type="component" value="Unassembled WGS sequence"/>
</dbReference>
<dbReference type="AlphaFoldDB" id="A0A2U1JXN9"/>
<gene>
    <name evidence="1" type="ORF">DCC39_12810</name>
</gene>
<accession>A0A2U1JXN9</accession>
<name>A0A2U1JXN9_9BACI</name>
<comment type="caution">
    <text evidence="1">The sequence shown here is derived from an EMBL/GenBank/DDBJ whole genome shotgun (WGS) entry which is preliminary data.</text>
</comment>
<protein>
    <submittedName>
        <fullName evidence="1">Uncharacterized protein</fullName>
    </submittedName>
</protein>
<proteinExistence type="predicted"/>
<keyword evidence="2" id="KW-1185">Reference proteome</keyword>
<dbReference type="RefSeq" id="WP_116555297.1">
    <property type="nucleotide sequence ID" value="NZ_QCZG01000027.1"/>
</dbReference>
<reference evidence="1 2" key="1">
    <citation type="submission" date="2018-04" db="EMBL/GenBank/DDBJ databases">
        <title>Camelliibacillus theae gen. nov., sp. nov., isolated from Pu'er tea.</title>
        <authorList>
            <person name="Niu L."/>
        </authorList>
    </citation>
    <scope>NUCLEOTIDE SEQUENCE [LARGE SCALE GENOMIC DNA]</scope>
    <source>
        <strain evidence="1 2">T8</strain>
    </source>
</reference>